<comment type="caution">
    <text evidence="3">The sequence shown here is derived from an EMBL/GenBank/DDBJ whole genome shotgun (WGS) entry which is preliminary data.</text>
</comment>
<dbReference type="SUPFAM" id="SSF56112">
    <property type="entry name" value="Protein kinase-like (PK-like)"/>
    <property type="match status" value="1"/>
</dbReference>
<dbReference type="Pfam" id="PF17667">
    <property type="entry name" value="Pkinase_fungal"/>
    <property type="match status" value="3"/>
</dbReference>
<feature type="domain" description="Fungal-type protein kinase" evidence="2">
    <location>
        <begin position="151"/>
        <end position="345"/>
    </location>
</feature>
<dbReference type="PANTHER" id="PTHR38248:SF2">
    <property type="entry name" value="FUNK1 11"/>
    <property type="match status" value="1"/>
</dbReference>
<proteinExistence type="predicted"/>
<sequence length="927" mass="106543">MDLIRVFRVTSTDAFLTKIFHLTHPAYVDEIYDRICKNGHYKHDAWADFPSSDDPEPILDSFCTAAKAITACIVEPLHHVKANWIKKSHPDPNPGDDRPSCVYASQADEMIILDHEIHNLSEQLEGELNAPTEEERTSMENVRLVKLSAWWLSVHTPVEISHGWRNGVTSVVTYMQQMLFEQLDRRFVLGLVVCHEHMIVLLQDRSGVLATATSININTNPKDFIRVIAGLASMRPDQLGWDTGMKLYHPLSDSNLTEAASYEVKNDFKGVYEKPQSRHHSHWTFEVTVDGATEKYISVRTISTPQFSEVCRRATVIFEVLKFDERLDPIETRVLKRYWRPVVKEPANDNTQSHRDAILDLTLCRPTSYPSEGQCFTMRDADDTSRPAFVYAHHDILVNNVVDNTLSAIRSGLSAKAAWCYYDYWFGGMEISWPDTIHVDVNSDHKPTPRARDVLLRGPKEVKKRLHTQVLMPAGYNIEDFCHLRELLITLLGCIIDHFRAYRKRILHCDVSKGNLMIFPNPAEKDETYGRLIDFDYARMASGWSAFPPNNTLLPSDHEEFRSYCSKLNQISPLLTPVHMLSAEVIAEAGRVSSTSFFGTLEYITKVAKLRMHAFGWEPPLECDVKASDLGWIQEARPLHSCGPHTVDAPANYHLRQDIHWTHFSPDPRGERIGTFPFMSFDVLENPLACHSKRTPFCTPWCHNAIHDIESFLWVLVYICMTRKGPGRDQRRDELNRDHEHYAPDGEVAQAYHRFFYPRDSHEEIKVLYKAKRDVLFFQTSPATVQEEIFPHLHPYFKELEPMLLQWFQTLHVAYEFHGNEYFHIHAHIIRIIENALTKIPVPLVPEEATVRELRRRREHRQRTLDTFKPSSTTASASLSLDEIAPQQEQAAKPPGLDPKAREPPTLESTFRSSKRLRYAPSSNGGD</sequence>
<accession>A0A9P7KDA0</accession>
<keyword evidence="4" id="KW-1185">Reference proteome</keyword>
<feature type="region of interest" description="Disordered" evidence="1">
    <location>
        <begin position="857"/>
        <end position="927"/>
    </location>
</feature>
<dbReference type="InterPro" id="IPR040976">
    <property type="entry name" value="Pkinase_fungal"/>
</dbReference>
<dbReference type="PANTHER" id="PTHR38248">
    <property type="entry name" value="FUNK1 6"/>
    <property type="match status" value="1"/>
</dbReference>
<dbReference type="AlphaFoldDB" id="A0A9P7KDA0"/>
<feature type="domain" description="Fungal-type protein kinase" evidence="2">
    <location>
        <begin position="669"/>
        <end position="720"/>
    </location>
</feature>
<name>A0A9P7KDA0_9AGAR</name>
<reference evidence="3" key="2">
    <citation type="submission" date="2021-10" db="EMBL/GenBank/DDBJ databases">
        <title>Phylogenomics reveals ancestral predisposition of the termite-cultivated fungus Termitomyces towards a domesticated lifestyle.</title>
        <authorList>
            <person name="Auxier B."/>
            <person name="Grum-Grzhimaylo A."/>
            <person name="Cardenas M.E."/>
            <person name="Lodge J.D."/>
            <person name="Laessoe T."/>
            <person name="Pedersen O."/>
            <person name="Smith M.E."/>
            <person name="Kuyper T.W."/>
            <person name="Franco-Molano E.A."/>
            <person name="Baroni T.J."/>
            <person name="Aanen D.K."/>
        </authorList>
    </citation>
    <scope>NUCLEOTIDE SEQUENCE</scope>
    <source>
        <strain evidence="3">AP01</strain>
        <tissue evidence="3">Mycelium</tissue>
    </source>
</reference>
<evidence type="ECO:0000259" key="2">
    <source>
        <dbReference type="Pfam" id="PF17667"/>
    </source>
</evidence>
<reference evidence="3" key="1">
    <citation type="submission" date="2020-07" db="EMBL/GenBank/DDBJ databases">
        <authorList>
            <person name="Nieuwenhuis M."/>
            <person name="Van De Peppel L.J.J."/>
        </authorList>
    </citation>
    <scope>NUCLEOTIDE SEQUENCE</scope>
    <source>
        <strain evidence="3">AP01</strain>
        <tissue evidence="3">Mycelium</tissue>
    </source>
</reference>
<evidence type="ECO:0000313" key="4">
    <source>
        <dbReference type="Proteomes" id="UP000775547"/>
    </source>
</evidence>
<gene>
    <name evidence="3" type="ORF">DXG03_000531</name>
</gene>
<dbReference type="Proteomes" id="UP000775547">
    <property type="component" value="Unassembled WGS sequence"/>
</dbReference>
<organism evidence="3 4">
    <name type="scientific">Asterophora parasitica</name>
    <dbReference type="NCBI Taxonomy" id="117018"/>
    <lineage>
        <taxon>Eukaryota</taxon>
        <taxon>Fungi</taxon>
        <taxon>Dikarya</taxon>
        <taxon>Basidiomycota</taxon>
        <taxon>Agaricomycotina</taxon>
        <taxon>Agaricomycetes</taxon>
        <taxon>Agaricomycetidae</taxon>
        <taxon>Agaricales</taxon>
        <taxon>Tricholomatineae</taxon>
        <taxon>Lyophyllaceae</taxon>
        <taxon>Asterophora</taxon>
    </lineage>
</organism>
<dbReference type="InterPro" id="IPR011009">
    <property type="entry name" value="Kinase-like_dom_sf"/>
</dbReference>
<feature type="compositionally biased region" description="Low complexity" evidence="1">
    <location>
        <begin position="871"/>
        <end position="881"/>
    </location>
</feature>
<dbReference type="EMBL" id="JABCKV010000101">
    <property type="protein sequence ID" value="KAG5643651.1"/>
    <property type="molecule type" value="Genomic_DNA"/>
</dbReference>
<protein>
    <recommendedName>
        <fullName evidence="2">Fungal-type protein kinase domain-containing protein</fullName>
    </recommendedName>
</protein>
<evidence type="ECO:0000313" key="3">
    <source>
        <dbReference type="EMBL" id="KAG5643651.1"/>
    </source>
</evidence>
<evidence type="ECO:0000256" key="1">
    <source>
        <dbReference type="SAM" id="MobiDB-lite"/>
    </source>
</evidence>
<dbReference type="OrthoDB" id="312874at2759"/>
<feature type="domain" description="Fungal-type protein kinase" evidence="2">
    <location>
        <begin position="378"/>
        <end position="540"/>
    </location>
</feature>